<comment type="caution">
    <text evidence="2">The sequence shown here is derived from an EMBL/GenBank/DDBJ whole genome shotgun (WGS) entry which is preliminary data.</text>
</comment>
<evidence type="ECO:0000313" key="3">
    <source>
        <dbReference type="Proteomes" id="UP001165289"/>
    </source>
</evidence>
<organism evidence="2 3">
    <name type="scientific">Oopsacas minuta</name>
    <dbReference type="NCBI Taxonomy" id="111878"/>
    <lineage>
        <taxon>Eukaryota</taxon>
        <taxon>Metazoa</taxon>
        <taxon>Porifera</taxon>
        <taxon>Hexactinellida</taxon>
        <taxon>Hexasterophora</taxon>
        <taxon>Lyssacinosida</taxon>
        <taxon>Leucopsacidae</taxon>
        <taxon>Oopsacas</taxon>
    </lineage>
</organism>
<proteinExistence type="predicted"/>
<evidence type="ECO:0000256" key="1">
    <source>
        <dbReference type="SAM" id="MobiDB-lite"/>
    </source>
</evidence>
<dbReference type="AlphaFoldDB" id="A0AAV7K5H4"/>
<accession>A0AAV7K5H4</accession>
<feature type="compositionally biased region" description="Basic and acidic residues" evidence="1">
    <location>
        <begin position="58"/>
        <end position="77"/>
    </location>
</feature>
<feature type="region of interest" description="Disordered" evidence="1">
    <location>
        <begin position="47"/>
        <end position="79"/>
    </location>
</feature>
<reference evidence="2 3" key="1">
    <citation type="journal article" date="2023" name="BMC Biol.">
        <title>The compact genome of the sponge Oopsacas minuta (Hexactinellida) is lacking key metazoan core genes.</title>
        <authorList>
            <person name="Santini S."/>
            <person name="Schenkelaars Q."/>
            <person name="Jourda C."/>
            <person name="Duchesne M."/>
            <person name="Belahbib H."/>
            <person name="Rocher C."/>
            <person name="Selva M."/>
            <person name="Riesgo A."/>
            <person name="Vervoort M."/>
            <person name="Leys S.P."/>
            <person name="Kodjabachian L."/>
            <person name="Le Bivic A."/>
            <person name="Borchiellini C."/>
            <person name="Claverie J.M."/>
            <person name="Renard E."/>
        </authorList>
    </citation>
    <scope>NUCLEOTIDE SEQUENCE [LARGE SCALE GENOMIC DNA]</scope>
    <source>
        <strain evidence="2">SPO-2</strain>
    </source>
</reference>
<protein>
    <submittedName>
        <fullName evidence="2">Uncharacterized protein</fullName>
    </submittedName>
</protein>
<dbReference type="Proteomes" id="UP001165289">
    <property type="component" value="Unassembled WGS sequence"/>
</dbReference>
<evidence type="ECO:0000313" key="2">
    <source>
        <dbReference type="EMBL" id="KAI6656466.1"/>
    </source>
</evidence>
<gene>
    <name evidence="2" type="ORF">LOD99_1262</name>
</gene>
<name>A0AAV7K5H4_9METZ</name>
<sequence length="103" mass="12474">MIETAFVILSMHDITEYTVFKYFLFLDKNNCTTGSFIPFRKKLTKEEIQSQNKRSRKKYPDISRRKDLTKEQRERGQKMRIRVKSYQKEILDPLRKSLPLLQN</sequence>
<dbReference type="EMBL" id="JAKMXF010000144">
    <property type="protein sequence ID" value="KAI6656466.1"/>
    <property type="molecule type" value="Genomic_DNA"/>
</dbReference>
<keyword evidence="3" id="KW-1185">Reference proteome</keyword>